<evidence type="ECO:0000313" key="2">
    <source>
        <dbReference type="EMBL" id="KAA3669861.1"/>
    </source>
</evidence>
<protein>
    <submittedName>
        <fullName evidence="2">Uncharacterized protein</fullName>
    </submittedName>
</protein>
<keyword evidence="1" id="KW-0812">Transmembrane</keyword>
<accession>A0A5J4N2R6</accession>
<organism evidence="2 3">
    <name type="scientific">Paragonimus westermani</name>
    <dbReference type="NCBI Taxonomy" id="34504"/>
    <lineage>
        <taxon>Eukaryota</taxon>
        <taxon>Metazoa</taxon>
        <taxon>Spiralia</taxon>
        <taxon>Lophotrochozoa</taxon>
        <taxon>Platyhelminthes</taxon>
        <taxon>Trematoda</taxon>
        <taxon>Digenea</taxon>
        <taxon>Plagiorchiida</taxon>
        <taxon>Troglotremata</taxon>
        <taxon>Troglotrematidae</taxon>
        <taxon>Paragonimus</taxon>
    </lineage>
</organism>
<evidence type="ECO:0000313" key="3">
    <source>
        <dbReference type="Proteomes" id="UP000324629"/>
    </source>
</evidence>
<keyword evidence="1" id="KW-1133">Transmembrane helix</keyword>
<proteinExistence type="predicted"/>
<name>A0A5J4N2R6_9TREM</name>
<feature type="transmembrane region" description="Helical" evidence="1">
    <location>
        <begin position="19"/>
        <end position="35"/>
    </location>
</feature>
<comment type="caution">
    <text evidence="2">The sequence shown here is derived from an EMBL/GenBank/DDBJ whole genome shotgun (WGS) entry which is preliminary data.</text>
</comment>
<dbReference type="Proteomes" id="UP000324629">
    <property type="component" value="Unassembled WGS sequence"/>
</dbReference>
<sequence>MDPANDSVCSCLREKLRRIFHWGPIIALFNIFFIAT</sequence>
<keyword evidence="1" id="KW-0472">Membrane</keyword>
<feature type="non-terminal residue" evidence="2">
    <location>
        <position position="36"/>
    </location>
</feature>
<dbReference type="EMBL" id="QNGE01021751">
    <property type="protein sequence ID" value="KAA3669861.1"/>
    <property type="molecule type" value="Genomic_DNA"/>
</dbReference>
<dbReference type="AlphaFoldDB" id="A0A5J4N2R6"/>
<gene>
    <name evidence="2" type="ORF">DEA37_0004335</name>
</gene>
<evidence type="ECO:0000256" key="1">
    <source>
        <dbReference type="SAM" id="Phobius"/>
    </source>
</evidence>
<reference evidence="2 3" key="1">
    <citation type="journal article" date="2019" name="Gigascience">
        <title>Whole-genome sequence of the oriental lung fluke Paragonimus westermani.</title>
        <authorList>
            <person name="Oey H."/>
            <person name="Zakrzewski M."/>
            <person name="Narain K."/>
            <person name="Devi K.R."/>
            <person name="Agatsuma T."/>
            <person name="Nawaratna S."/>
            <person name="Gobert G.N."/>
            <person name="Jones M.K."/>
            <person name="Ragan M.A."/>
            <person name="McManus D.P."/>
            <person name="Krause L."/>
        </authorList>
    </citation>
    <scope>NUCLEOTIDE SEQUENCE [LARGE SCALE GENOMIC DNA]</scope>
    <source>
        <strain evidence="2 3">IND2009</strain>
    </source>
</reference>
<keyword evidence="3" id="KW-1185">Reference proteome</keyword>